<feature type="region of interest" description="Disordered" evidence="1">
    <location>
        <begin position="175"/>
        <end position="265"/>
    </location>
</feature>
<dbReference type="Proteomes" id="UP001313282">
    <property type="component" value="Unassembled WGS sequence"/>
</dbReference>
<feature type="compositionally biased region" description="Basic and acidic residues" evidence="1">
    <location>
        <begin position="1"/>
        <end position="10"/>
    </location>
</feature>
<comment type="caution">
    <text evidence="2">The sequence shown here is derived from an EMBL/GenBank/DDBJ whole genome shotgun (WGS) entry which is preliminary data.</text>
</comment>
<dbReference type="EMBL" id="JAVHNR010000008">
    <property type="protein sequence ID" value="KAK6335030.1"/>
    <property type="molecule type" value="Genomic_DNA"/>
</dbReference>
<feature type="region of interest" description="Disordered" evidence="1">
    <location>
        <begin position="1"/>
        <end position="30"/>
    </location>
</feature>
<accession>A0AAN8MPB4</accession>
<keyword evidence="3" id="KW-1185">Reference proteome</keyword>
<reference evidence="2 3" key="1">
    <citation type="submission" date="2019-10" db="EMBL/GenBank/DDBJ databases">
        <authorList>
            <person name="Palmer J.M."/>
        </authorList>
    </citation>
    <scope>NUCLEOTIDE SEQUENCE [LARGE SCALE GENOMIC DNA]</scope>
    <source>
        <strain evidence="2 3">TWF718</strain>
    </source>
</reference>
<feature type="compositionally biased region" description="Polar residues" evidence="1">
    <location>
        <begin position="20"/>
        <end position="30"/>
    </location>
</feature>
<organism evidence="2 3">
    <name type="scientific">Orbilia javanica</name>
    <dbReference type="NCBI Taxonomy" id="47235"/>
    <lineage>
        <taxon>Eukaryota</taxon>
        <taxon>Fungi</taxon>
        <taxon>Dikarya</taxon>
        <taxon>Ascomycota</taxon>
        <taxon>Pezizomycotina</taxon>
        <taxon>Orbiliomycetes</taxon>
        <taxon>Orbiliales</taxon>
        <taxon>Orbiliaceae</taxon>
        <taxon>Orbilia</taxon>
    </lineage>
</organism>
<proteinExistence type="predicted"/>
<protein>
    <submittedName>
        <fullName evidence="2">Uncharacterized protein</fullName>
    </submittedName>
</protein>
<dbReference type="AlphaFoldDB" id="A0AAN8MPB4"/>
<name>A0AAN8MPB4_9PEZI</name>
<feature type="compositionally biased region" description="Basic residues" evidence="1">
    <location>
        <begin position="250"/>
        <end position="262"/>
    </location>
</feature>
<evidence type="ECO:0000256" key="1">
    <source>
        <dbReference type="SAM" id="MobiDB-lite"/>
    </source>
</evidence>
<evidence type="ECO:0000313" key="3">
    <source>
        <dbReference type="Proteomes" id="UP001313282"/>
    </source>
</evidence>
<evidence type="ECO:0000313" key="2">
    <source>
        <dbReference type="EMBL" id="KAK6335030.1"/>
    </source>
</evidence>
<sequence>MDPVALRDRPSTGLPVGCAISNSSQAAPTPTSITLRTHQHLIHPLTDASPIQSEVNMAESNPLQLVSDRIPLAGRSPDAPLPAAVATCNPLAGKSPDAPSPRVVLAHDLLEIAPKAPLPVPVQSHSLPAEKSADAPFLLLKTPLLAPVSVGNTHNGESSETPSLLLASAYRHITVKSPETSPATVPMRGPLPKKSPEAPSLVLGPGHRSVGGKSLPGSQSSTGRPIQRPLSKTPRNVIVSDRVLSGRVQKPSRRAGKPPARKRPQEIIKVTSNTPSVFNKTRTFPWGATQFTYPNGSIGGAELADEPLETESYCDIFVEAVTIEQFKIVALVGNDIKNLFPGANEGYWRGILKWFQIFEQTAGLDRTNEKANAEYYNAQLNLIRGIYPTLEKSITGYKFIHKRLGNNRFENKEFSSLHGQMWALSYHTENLSSLRLQYLRRSSTLRRFHFALSQTALPLVKCSIPGLLKMSQLAYCTAADLQRLIDMILEVRKFIVENLVAPSEEQRKFFAGMAKYKMMARKGLMAMFEPDASISDPEKPQIVVSPVKVMTLPT</sequence>
<gene>
    <name evidence="2" type="ORF">TWF718_010472</name>
</gene>